<keyword evidence="3" id="KW-1185">Reference proteome</keyword>
<accession>A0A918Y1U7</accession>
<comment type="caution">
    <text evidence="2">The sequence shown here is derived from an EMBL/GenBank/DDBJ whole genome shotgun (WGS) entry which is preliminary data.</text>
</comment>
<dbReference type="Proteomes" id="UP000608955">
    <property type="component" value="Unassembled WGS sequence"/>
</dbReference>
<sequence>MDSTSRALPHGAGHLPAERPRTQPAARPSGMRWVPVADAAASPPPPGPAGLDPGVLLLRPWGSGSAPDRWAAVAPGSVPAVPVPRGIPVP</sequence>
<reference evidence="2" key="1">
    <citation type="journal article" date="2014" name="Int. J. Syst. Evol. Microbiol.">
        <title>Complete genome sequence of Corynebacterium casei LMG S-19264T (=DSM 44701T), isolated from a smear-ripened cheese.</title>
        <authorList>
            <consortium name="US DOE Joint Genome Institute (JGI-PGF)"/>
            <person name="Walter F."/>
            <person name="Albersmeier A."/>
            <person name="Kalinowski J."/>
            <person name="Ruckert C."/>
        </authorList>
    </citation>
    <scope>NUCLEOTIDE SEQUENCE</scope>
    <source>
        <strain evidence="2">JCM 4654</strain>
    </source>
</reference>
<evidence type="ECO:0000313" key="2">
    <source>
        <dbReference type="EMBL" id="GHD87524.1"/>
    </source>
</evidence>
<name>A0A918Y1U7_9ACTN</name>
<dbReference type="EMBL" id="BMVF01000004">
    <property type="protein sequence ID" value="GHD87524.1"/>
    <property type="molecule type" value="Genomic_DNA"/>
</dbReference>
<feature type="region of interest" description="Disordered" evidence="1">
    <location>
        <begin position="1"/>
        <end position="29"/>
    </location>
</feature>
<gene>
    <name evidence="2" type="ORF">GCM10010508_19990</name>
</gene>
<evidence type="ECO:0000313" key="3">
    <source>
        <dbReference type="Proteomes" id="UP000608955"/>
    </source>
</evidence>
<proteinExistence type="predicted"/>
<protein>
    <submittedName>
        <fullName evidence="2">Uncharacterized protein</fullName>
    </submittedName>
</protein>
<dbReference type="AlphaFoldDB" id="A0A918Y1U7"/>
<organism evidence="2 3">
    <name type="scientific">Streptomyces naganishii JCM 4654</name>
    <dbReference type="NCBI Taxonomy" id="1306179"/>
    <lineage>
        <taxon>Bacteria</taxon>
        <taxon>Bacillati</taxon>
        <taxon>Actinomycetota</taxon>
        <taxon>Actinomycetes</taxon>
        <taxon>Kitasatosporales</taxon>
        <taxon>Streptomycetaceae</taxon>
        <taxon>Streptomyces</taxon>
    </lineage>
</organism>
<reference evidence="2" key="2">
    <citation type="submission" date="2020-09" db="EMBL/GenBank/DDBJ databases">
        <authorList>
            <person name="Sun Q."/>
            <person name="Ohkuma M."/>
        </authorList>
    </citation>
    <scope>NUCLEOTIDE SEQUENCE</scope>
    <source>
        <strain evidence="2">JCM 4654</strain>
    </source>
</reference>
<evidence type="ECO:0000256" key="1">
    <source>
        <dbReference type="SAM" id="MobiDB-lite"/>
    </source>
</evidence>